<keyword evidence="1" id="KW-0677">Repeat</keyword>
<feature type="region of interest" description="Disordered" evidence="2">
    <location>
        <begin position="1"/>
        <end position="27"/>
    </location>
</feature>
<dbReference type="AlphaFoldDB" id="A0A9P6BBF4"/>
<dbReference type="Pfam" id="PF24883">
    <property type="entry name" value="NPHP3_N"/>
    <property type="match status" value="1"/>
</dbReference>
<feature type="compositionally biased region" description="Basic and acidic residues" evidence="2">
    <location>
        <begin position="12"/>
        <end position="27"/>
    </location>
</feature>
<dbReference type="SUPFAM" id="SSF52540">
    <property type="entry name" value="P-loop containing nucleoside triphosphate hydrolases"/>
    <property type="match status" value="1"/>
</dbReference>
<dbReference type="EMBL" id="MU158097">
    <property type="protein sequence ID" value="KAF9521374.1"/>
    <property type="molecule type" value="Genomic_DNA"/>
</dbReference>
<dbReference type="InterPro" id="IPR056884">
    <property type="entry name" value="NPHP3-like_N"/>
</dbReference>
<gene>
    <name evidence="4" type="ORF">CPB83DRAFT_743152</name>
</gene>
<reference evidence="4" key="1">
    <citation type="submission" date="2020-11" db="EMBL/GenBank/DDBJ databases">
        <authorList>
            <consortium name="DOE Joint Genome Institute"/>
            <person name="Ahrendt S."/>
            <person name="Riley R."/>
            <person name="Andreopoulos W."/>
            <person name="Labutti K."/>
            <person name="Pangilinan J."/>
            <person name="Ruiz-Duenas F.J."/>
            <person name="Barrasa J.M."/>
            <person name="Sanchez-Garcia M."/>
            <person name="Camarero S."/>
            <person name="Miyauchi S."/>
            <person name="Serrano A."/>
            <person name="Linde D."/>
            <person name="Babiker R."/>
            <person name="Drula E."/>
            <person name="Ayuso-Fernandez I."/>
            <person name="Pacheco R."/>
            <person name="Padilla G."/>
            <person name="Ferreira P."/>
            <person name="Barriuso J."/>
            <person name="Kellner H."/>
            <person name="Castanera R."/>
            <person name="Alfaro M."/>
            <person name="Ramirez L."/>
            <person name="Pisabarro A.G."/>
            <person name="Kuo A."/>
            <person name="Tritt A."/>
            <person name="Lipzen A."/>
            <person name="He G."/>
            <person name="Yan M."/>
            <person name="Ng V."/>
            <person name="Cullen D."/>
            <person name="Martin F."/>
            <person name="Rosso M.-N."/>
            <person name="Henrissat B."/>
            <person name="Hibbett D."/>
            <person name="Martinez A.T."/>
            <person name="Grigoriev I.V."/>
        </authorList>
    </citation>
    <scope>NUCLEOTIDE SEQUENCE</scope>
    <source>
        <strain evidence="4">CBS 506.95</strain>
    </source>
</reference>
<feature type="non-terminal residue" evidence="4">
    <location>
        <position position="1"/>
    </location>
</feature>
<evidence type="ECO:0000256" key="2">
    <source>
        <dbReference type="SAM" id="MobiDB-lite"/>
    </source>
</evidence>
<feature type="non-terminal residue" evidence="4">
    <location>
        <position position="83"/>
    </location>
</feature>
<organism evidence="4 5">
    <name type="scientific">Crepidotus variabilis</name>
    <dbReference type="NCBI Taxonomy" id="179855"/>
    <lineage>
        <taxon>Eukaryota</taxon>
        <taxon>Fungi</taxon>
        <taxon>Dikarya</taxon>
        <taxon>Basidiomycota</taxon>
        <taxon>Agaricomycotina</taxon>
        <taxon>Agaricomycetes</taxon>
        <taxon>Agaricomycetidae</taxon>
        <taxon>Agaricales</taxon>
        <taxon>Agaricineae</taxon>
        <taxon>Crepidotaceae</taxon>
        <taxon>Crepidotus</taxon>
    </lineage>
</organism>
<keyword evidence="5" id="KW-1185">Reference proteome</keyword>
<evidence type="ECO:0000259" key="3">
    <source>
        <dbReference type="Pfam" id="PF24883"/>
    </source>
</evidence>
<evidence type="ECO:0000313" key="5">
    <source>
        <dbReference type="Proteomes" id="UP000807306"/>
    </source>
</evidence>
<accession>A0A9P6BBF4</accession>
<comment type="caution">
    <text evidence="4">The sequence shown here is derived from an EMBL/GenBank/DDBJ whole genome shotgun (WGS) entry which is preliminary data.</text>
</comment>
<feature type="domain" description="Nephrocystin 3-like N-terminal" evidence="3">
    <location>
        <begin position="32"/>
        <end position="83"/>
    </location>
</feature>
<protein>
    <recommendedName>
        <fullName evidence="3">Nephrocystin 3-like N-terminal domain-containing protein</fullName>
    </recommendedName>
</protein>
<dbReference type="Proteomes" id="UP000807306">
    <property type="component" value="Unassembled WGS sequence"/>
</dbReference>
<proteinExistence type="predicted"/>
<dbReference type="OrthoDB" id="2928561at2759"/>
<evidence type="ECO:0000256" key="1">
    <source>
        <dbReference type="ARBA" id="ARBA00022737"/>
    </source>
</evidence>
<evidence type="ECO:0000313" key="4">
    <source>
        <dbReference type="EMBL" id="KAF9521374.1"/>
    </source>
</evidence>
<name>A0A9P6BBF4_9AGAR</name>
<sequence length="83" mass="9106">ILISHGASDAFVDSKDRRDPPRCAPETRDGIHQEIIDWVNNPDLPAAIYWLFGSAGAGKSAICQTIAEIFNEKGLLLGNFFFS</sequence>
<dbReference type="InterPro" id="IPR027417">
    <property type="entry name" value="P-loop_NTPase"/>
</dbReference>